<comment type="caution">
    <text evidence="1">The sequence shown here is derived from an EMBL/GenBank/DDBJ whole genome shotgun (WGS) entry which is preliminary data.</text>
</comment>
<protein>
    <submittedName>
        <fullName evidence="1">Uncharacterized protein</fullName>
    </submittedName>
</protein>
<organism evidence="1 2">
    <name type="scientific">Penicillium desertorum</name>
    <dbReference type="NCBI Taxonomy" id="1303715"/>
    <lineage>
        <taxon>Eukaryota</taxon>
        <taxon>Fungi</taxon>
        <taxon>Dikarya</taxon>
        <taxon>Ascomycota</taxon>
        <taxon>Pezizomycotina</taxon>
        <taxon>Eurotiomycetes</taxon>
        <taxon>Eurotiomycetidae</taxon>
        <taxon>Eurotiales</taxon>
        <taxon>Aspergillaceae</taxon>
        <taxon>Penicillium</taxon>
    </lineage>
</organism>
<sequence>MPPDDLRSLSQVCSTINAALVPLIYRTVTFRAASEWALNVLDIDSFFWNHAHSQPLCYLHHTRHLNIQAPIYIARFNRCVHHSIFRTSGLREASSTLGTSDDAKAHRHFLDDISEQMHLIFACLKENSLRSFQWVYLLGIAILLAFLMLTRTCVPPGILDENGYICRHHKGLRKLSLITDGSCSQAGDALDGLSEFSSLEVLEWEGIQQPAEADSLRRCIRQNAAHLTNLSIGFVSFTDAPDLFDEIFGQQSGMCHSSALPSLSSLALCKVPFPQTLPPSLALRCGSLRGLVLRDCPNQLRFLSSLSRSQDTLQLKLFEFACDNLLNGFGEDLTPVLTFLASFKGLRHLYLKLSNFEEASRVESVIRHHQSTLESLSYHERRLVPIDDEGLFEEERDVSPRWICDQRDILNPSCLSALGLCSSPPVVRLCLEPLARHSIIEILHIRFTGAERFHRDIPLEIISRLGTKQSRDICQDYGIESAAQRPFSNSWSDLTSIVNDGSTSRPTWETSDGADKTLSASSEAEEFLSFAEWAFGPTGLPKLQVLAFGDFSHKDQFQKQQFLTRRRFYEKERRYNEYQRPACGREPNLSPSFYAASPADISTWEDLRVDGARFLSACPAIGLIESPYA</sequence>
<reference evidence="1" key="2">
    <citation type="journal article" date="2023" name="IMA Fungus">
        <title>Comparative genomic study of the Penicillium genus elucidates a diverse pangenome and 15 lateral gene transfer events.</title>
        <authorList>
            <person name="Petersen C."/>
            <person name="Sorensen T."/>
            <person name="Nielsen M.R."/>
            <person name="Sondergaard T.E."/>
            <person name="Sorensen J.L."/>
            <person name="Fitzpatrick D.A."/>
            <person name="Frisvad J.C."/>
            <person name="Nielsen K.L."/>
        </authorList>
    </citation>
    <scope>NUCLEOTIDE SEQUENCE</scope>
    <source>
        <strain evidence="1">IBT 17660</strain>
    </source>
</reference>
<name>A0A9W9WDA8_9EURO</name>
<dbReference type="EMBL" id="JAPWDO010000010">
    <property type="protein sequence ID" value="KAJ5454976.1"/>
    <property type="molecule type" value="Genomic_DNA"/>
</dbReference>
<dbReference type="Proteomes" id="UP001147760">
    <property type="component" value="Unassembled WGS sequence"/>
</dbReference>
<dbReference type="OrthoDB" id="1720422at2759"/>
<evidence type="ECO:0000313" key="1">
    <source>
        <dbReference type="EMBL" id="KAJ5454976.1"/>
    </source>
</evidence>
<keyword evidence="2" id="KW-1185">Reference proteome</keyword>
<dbReference type="Gene3D" id="3.80.10.10">
    <property type="entry name" value="Ribonuclease Inhibitor"/>
    <property type="match status" value="1"/>
</dbReference>
<dbReference type="InterPro" id="IPR032675">
    <property type="entry name" value="LRR_dom_sf"/>
</dbReference>
<accession>A0A9W9WDA8</accession>
<proteinExistence type="predicted"/>
<reference evidence="1" key="1">
    <citation type="submission" date="2022-12" db="EMBL/GenBank/DDBJ databases">
        <authorList>
            <person name="Petersen C."/>
        </authorList>
    </citation>
    <scope>NUCLEOTIDE SEQUENCE</scope>
    <source>
        <strain evidence="1">IBT 17660</strain>
    </source>
</reference>
<dbReference type="AlphaFoldDB" id="A0A9W9WDA8"/>
<gene>
    <name evidence="1" type="ORF">N7530_012745</name>
</gene>
<evidence type="ECO:0000313" key="2">
    <source>
        <dbReference type="Proteomes" id="UP001147760"/>
    </source>
</evidence>